<name>A0A371GT72_MUCPR</name>
<proteinExistence type="predicted"/>
<dbReference type="AlphaFoldDB" id="A0A371GT72"/>
<evidence type="ECO:0000313" key="1">
    <source>
        <dbReference type="EMBL" id="RDX93741.1"/>
    </source>
</evidence>
<comment type="caution">
    <text evidence="1">The sequence shown here is derived from an EMBL/GenBank/DDBJ whole genome shotgun (WGS) entry which is preliminary data.</text>
</comment>
<keyword evidence="2" id="KW-1185">Reference proteome</keyword>
<dbReference type="EMBL" id="QJKJ01004538">
    <property type="protein sequence ID" value="RDX93741.1"/>
    <property type="molecule type" value="Genomic_DNA"/>
</dbReference>
<reference evidence="1" key="1">
    <citation type="submission" date="2018-05" db="EMBL/GenBank/DDBJ databases">
        <title>Draft genome of Mucuna pruriens seed.</title>
        <authorList>
            <person name="Nnadi N.E."/>
            <person name="Vos R."/>
            <person name="Hasami M.H."/>
            <person name="Devisetty U.K."/>
            <person name="Aguiy J.C."/>
        </authorList>
    </citation>
    <scope>NUCLEOTIDE SEQUENCE [LARGE SCALE GENOMIC DNA]</scope>
    <source>
        <strain evidence="1">JCA_2017</strain>
    </source>
</reference>
<organism evidence="1 2">
    <name type="scientific">Mucuna pruriens</name>
    <name type="common">Velvet bean</name>
    <name type="synonym">Dolichos pruriens</name>
    <dbReference type="NCBI Taxonomy" id="157652"/>
    <lineage>
        <taxon>Eukaryota</taxon>
        <taxon>Viridiplantae</taxon>
        <taxon>Streptophyta</taxon>
        <taxon>Embryophyta</taxon>
        <taxon>Tracheophyta</taxon>
        <taxon>Spermatophyta</taxon>
        <taxon>Magnoliopsida</taxon>
        <taxon>eudicotyledons</taxon>
        <taxon>Gunneridae</taxon>
        <taxon>Pentapetalae</taxon>
        <taxon>rosids</taxon>
        <taxon>fabids</taxon>
        <taxon>Fabales</taxon>
        <taxon>Fabaceae</taxon>
        <taxon>Papilionoideae</taxon>
        <taxon>50 kb inversion clade</taxon>
        <taxon>NPAAA clade</taxon>
        <taxon>indigoferoid/millettioid clade</taxon>
        <taxon>Phaseoleae</taxon>
        <taxon>Mucuna</taxon>
    </lineage>
</organism>
<gene>
    <name evidence="1" type="ORF">CR513_23958</name>
</gene>
<protein>
    <submittedName>
        <fullName evidence="1">Uncharacterized protein</fullName>
    </submittedName>
</protein>
<feature type="non-terminal residue" evidence="1">
    <location>
        <position position="1"/>
    </location>
</feature>
<accession>A0A371GT72</accession>
<sequence length="105" mass="12109">MSQYGPIGMVILEGIMAIKGHYHSMPQGWNWKDKFIFDFSNALRNYNTVVEADIGEFDNFLKAQTEEAYKISLNPCVPTLEYVTNELNLHVHLAWENSTTIRRKG</sequence>
<dbReference type="OrthoDB" id="1421870at2759"/>
<evidence type="ECO:0000313" key="2">
    <source>
        <dbReference type="Proteomes" id="UP000257109"/>
    </source>
</evidence>
<dbReference type="Proteomes" id="UP000257109">
    <property type="component" value="Unassembled WGS sequence"/>
</dbReference>